<dbReference type="Pfam" id="PF01408">
    <property type="entry name" value="GFO_IDH_MocA"/>
    <property type="match status" value="1"/>
</dbReference>
<dbReference type="SUPFAM" id="SSF55347">
    <property type="entry name" value="Glyceraldehyde-3-phosphate dehydrogenase-like, C-terminal domain"/>
    <property type="match status" value="1"/>
</dbReference>
<dbReference type="SUPFAM" id="SSF51735">
    <property type="entry name" value="NAD(P)-binding Rossmann-fold domains"/>
    <property type="match status" value="1"/>
</dbReference>
<reference evidence="6" key="1">
    <citation type="submission" date="2023-07" db="EMBL/GenBank/DDBJ databases">
        <title>30 novel species of actinomycetes from the DSMZ collection.</title>
        <authorList>
            <person name="Nouioui I."/>
        </authorList>
    </citation>
    <scope>NUCLEOTIDE SEQUENCE [LARGE SCALE GENOMIC DNA]</scope>
    <source>
        <strain evidence="6">DSM 44938</strain>
    </source>
</reference>
<evidence type="ECO:0000256" key="1">
    <source>
        <dbReference type="ARBA" id="ARBA00010928"/>
    </source>
</evidence>
<comment type="similarity">
    <text evidence="1">Belongs to the Gfo/Idh/MocA family.</text>
</comment>
<dbReference type="Gene3D" id="3.40.50.720">
    <property type="entry name" value="NAD(P)-binding Rossmann-like Domain"/>
    <property type="match status" value="1"/>
</dbReference>
<dbReference type="InterPro" id="IPR050984">
    <property type="entry name" value="Gfo/Idh/MocA_domain"/>
</dbReference>
<dbReference type="InterPro" id="IPR055170">
    <property type="entry name" value="GFO_IDH_MocA-like_dom"/>
</dbReference>
<protein>
    <submittedName>
        <fullName evidence="5">Gfo/Idh/MocA family oxidoreductase</fullName>
    </submittedName>
</protein>
<dbReference type="Gene3D" id="3.30.360.10">
    <property type="entry name" value="Dihydrodipicolinate Reductase, domain 2"/>
    <property type="match status" value="1"/>
</dbReference>
<feature type="domain" description="Gfo/Idh/MocA-like oxidoreductase N-terminal" evidence="3">
    <location>
        <begin position="19"/>
        <end position="118"/>
    </location>
</feature>
<keyword evidence="2" id="KW-0560">Oxidoreductase</keyword>
<evidence type="ECO:0000259" key="3">
    <source>
        <dbReference type="Pfam" id="PF01408"/>
    </source>
</evidence>
<organism evidence="5 6">
    <name type="scientific">Streptomyces litchfieldiae</name>
    <dbReference type="NCBI Taxonomy" id="3075543"/>
    <lineage>
        <taxon>Bacteria</taxon>
        <taxon>Bacillati</taxon>
        <taxon>Actinomycetota</taxon>
        <taxon>Actinomycetes</taxon>
        <taxon>Kitasatosporales</taxon>
        <taxon>Streptomycetaceae</taxon>
        <taxon>Streptomyces</taxon>
    </lineage>
</organism>
<evidence type="ECO:0000256" key="2">
    <source>
        <dbReference type="ARBA" id="ARBA00023002"/>
    </source>
</evidence>
<dbReference type="InterPro" id="IPR036291">
    <property type="entry name" value="NAD(P)-bd_dom_sf"/>
</dbReference>
<evidence type="ECO:0000313" key="6">
    <source>
        <dbReference type="Proteomes" id="UP001183246"/>
    </source>
</evidence>
<comment type="caution">
    <text evidence="5">The sequence shown here is derived from an EMBL/GenBank/DDBJ whole genome shotgun (WGS) entry which is preliminary data.</text>
</comment>
<accession>A0ABU2MW02</accession>
<dbReference type="EMBL" id="JAVREL010000016">
    <property type="protein sequence ID" value="MDT0345817.1"/>
    <property type="molecule type" value="Genomic_DNA"/>
</dbReference>
<keyword evidence="6" id="KW-1185">Reference proteome</keyword>
<sequence length="341" mass="36926">MSKVRWGLLVTEGYANVAMAANAKSETTEFVAVWAGDAEQSREYAKAHGIARSHGSAEELLADEEVDAVFVALHPVDHVEWTIKALQAGKHAMCEKPIGLSVEDVERVFDAAEVAGRHCVESVMFRHHPQTRLAKELVDSGRIGDVMYVYVACTAAVPPDYFRRSRELGGGAMLDLGVFAVSAIRYFAGEPTRVYAEEVRRGPGAADHSFSATLRLPNGVLGQFVVGQDLARRDFLHIVGTKGRVVIPQAWFPVNPESVEIDLQGPVPLLESTKEYVPIDPEGIYRLDEPFHISRIQFDEVSSALAAGTAPPFGRAEAVAQARVVAALQQSAAGAVPVELT</sequence>
<evidence type="ECO:0000313" key="5">
    <source>
        <dbReference type="EMBL" id="MDT0345817.1"/>
    </source>
</evidence>
<proteinExistence type="inferred from homology"/>
<evidence type="ECO:0000259" key="4">
    <source>
        <dbReference type="Pfam" id="PF22725"/>
    </source>
</evidence>
<gene>
    <name evidence="5" type="ORF">RM590_24970</name>
</gene>
<dbReference type="PANTHER" id="PTHR22604">
    <property type="entry name" value="OXIDOREDUCTASES"/>
    <property type="match status" value="1"/>
</dbReference>
<dbReference type="RefSeq" id="WP_311706950.1">
    <property type="nucleotide sequence ID" value="NZ_JAVREL010000016.1"/>
</dbReference>
<dbReference type="PANTHER" id="PTHR22604:SF105">
    <property type="entry name" value="TRANS-1,2-DIHYDROBENZENE-1,2-DIOL DEHYDROGENASE"/>
    <property type="match status" value="1"/>
</dbReference>
<dbReference type="Pfam" id="PF22725">
    <property type="entry name" value="GFO_IDH_MocA_C3"/>
    <property type="match status" value="1"/>
</dbReference>
<dbReference type="Proteomes" id="UP001183246">
    <property type="component" value="Unassembled WGS sequence"/>
</dbReference>
<name>A0ABU2MW02_9ACTN</name>
<dbReference type="InterPro" id="IPR000683">
    <property type="entry name" value="Gfo/Idh/MocA-like_OxRdtase_N"/>
</dbReference>
<feature type="domain" description="GFO/IDH/MocA-like oxidoreductase" evidence="4">
    <location>
        <begin position="132"/>
        <end position="245"/>
    </location>
</feature>